<feature type="compositionally biased region" description="Basic and acidic residues" evidence="6">
    <location>
        <begin position="2590"/>
        <end position="2669"/>
    </location>
</feature>
<feature type="compositionally biased region" description="Polar residues" evidence="6">
    <location>
        <begin position="1329"/>
        <end position="1338"/>
    </location>
</feature>
<feature type="compositionally biased region" description="Polar residues" evidence="6">
    <location>
        <begin position="241"/>
        <end position="260"/>
    </location>
</feature>
<evidence type="ECO:0000313" key="8">
    <source>
        <dbReference type="EMBL" id="KAK7110113.1"/>
    </source>
</evidence>
<feature type="region of interest" description="Disordered" evidence="6">
    <location>
        <begin position="185"/>
        <end position="300"/>
    </location>
</feature>
<feature type="compositionally biased region" description="Low complexity" evidence="6">
    <location>
        <begin position="3665"/>
        <end position="3684"/>
    </location>
</feature>
<name>A0AAN9BRF3_9CAEN</name>
<feature type="region of interest" description="Disordered" evidence="6">
    <location>
        <begin position="2306"/>
        <end position="2385"/>
    </location>
</feature>
<dbReference type="PANTHER" id="PTHR24403:SF67">
    <property type="entry name" value="FI01116P-RELATED"/>
    <property type="match status" value="1"/>
</dbReference>
<feature type="compositionally biased region" description="Basic residues" evidence="6">
    <location>
        <begin position="2921"/>
        <end position="2930"/>
    </location>
</feature>
<feature type="compositionally biased region" description="Basic and acidic residues" evidence="6">
    <location>
        <begin position="3219"/>
        <end position="3228"/>
    </location>
</feature>
<feature type="region of interest" description="Disordered" evidence="6">
    <location>
        <begin position="1887"/>
        <end position="1909"/>
    </location>
</feature>
<keyword evidence="9" id="KW-1185">Reference proteome</keyword>
<dbReference type="SMART" id="SM00355">
    <property type="entry name" value="ZnF_C2H2"/>
    <property type="match status" value="16"/>
</dbReference>
<keyword evidence="4" id="KW-0862">Zinc</keyword>
<evidence type="ECO:0000256" key="1">
    <source>
        <dbReference type="ARBA" id="ARBA00022723"/>
    </source>
</evidence>
<evidence type="ECO:0000256" key="5">
    <source>
        <dbReference type="PROSITE-ProRule" id="PRU00042"/>
    </source>
</evidence>
<feature type="compositionally biased region" description="Low complexity" evidence="6">
    <location>
        <begin position="1449"/>
        <end position="1462"/>
    </location>
</feature>
<feature type="compositionally biased region" description="Polar residues" evidence="6">
    <location>
        <begin position="2740"/>
        <end position="2755"/>
    </location>
</feature>
<feature type="region of interest" description="Disordered" evidence="6">
    <location>
        <begin position="2013"/>
        <end position="2037"/>
    </location>
</feature>
<accession>A0AAN9BRF3</accession>
<feature type="compositionally biased region" description="Polar residues" evidence="6">
    <location>
        <begin position="2996"/>
        <end position="3008"/>
    </location>
</feature>
<feature type="compositionally biased region" description="Polar residues" evidence="6">
    <location>
        <begin position="3040"/>
        <end position="3049"/>
    </location>
</feature>
<dbReference type="InterPro" id="IPR013087">
    <property type="entry name" value="Znf_C2H2_type"/>
</dbReference>
<feature type="compositionally biased region" description="Basic and acidic residues" evidence="6">
    <location>
        <begin position="2343"/>
        <end position="2362"/>
    </location>
</feature>
<feature type="compositionally biased region" description="Polar residues" evidence="6">
    <location>
        <begin position="3186"/>
        <end position="3209"/>
    </location>
</feature>
<feature type="compositionally biased region" description="Acidic residues" evidence="6">
    <location>
        <begin position="1464"/>
        <end position="1475"/>
    </location>
</feature>
<feature type="region of interest" description="Disordered" evidence="6">
    <location>
        <begin position="1038"/>
        <end position="1125"/>
    </location>
</feature>
<feature type="domain" description="C2H2-type" evidence="7">
    <location>
        <begin position="345"/>
        <end position="373"/>
    </location>
</feature>
<dbReference type="EMBL" id="JBAMIC010000003">
    <property type="protein sequence ID" value="KAK7110113.1"/>
    <property type="molecule type" value="Genomic_DNA"/>
</dbReference>
<feature type="region of interest" description="Disordered" evidence="6">
    <location>
        <begin position="2686"/>
        <end position="2812"/>
    </location>
</feature>
<feature type="region of interest" description="Disordered" evidence="6">
    <location>
        <begin position="2519"/>
        <end position="2673"/>
    </location>
</feature>
<feature type="compositionally biased region" description="Polar residues" evidence="6">
    <location>
        <begin position="1973"/>
        <end position="1992"/>
    </location>
</feature>
<feature type="compositionally biased region" description="Polar residues" evidence="6">
    <location>
        <begin position="1720"/>
        <end position="1736"/>
    </location>
</feature>
<feature type="compositionally biased region" description="Polar residues" evidence="6">
    <location>
        <begin position="3242"/>
        <end position="3258"/>
    </location>
</feature>
<feature type="region of interest" description="Disordered" evidence="6">
    <location>
        <begin position="2900"/>
        <end position="2935"/>
    </location>
</feature>
<keyword evidence="1" id="KW-0479">Metal-binding</keyword>
<feature type="compositionally biased region" description="Pro residues" evidence="6">
    <location>
        <begin position="1104"/>
        <end position="1115"/>
    </location>
</feature>
<feature type="compositionally biased region" description="Low complexity" evidence="6">
    <location>
        <begin position="915"/>
        <end position="934"/>
    </location>
</feature>
<proteinExistence type="predicted"/>
<dbReference type="Proteomes" id="UP001374579">
    <property type="component" value="Unassembled WGS sequence"/>
</dbReference>
<feature type="compositionally biased region" description="Polar residues" evidence="6">
    <location>
        <begin position="1891"/>
        <end position="1904"/>
    </location>
</feature>
<feature type="compositionally biased region" description="Basic and acidic residues" evidence="6">
    <location>
        <begin position="3027"/>
        <end position="3039"/>
    </location>
</feature>
<keyword evidence="2" id="KW-0677">Repeat</keyword>
<feature type="compositionally biased region" description="Basic and acidic residues" evidence="6">
    <location>
        <begin position="1269"/>
        <end position="1279"/>
    </location>
</feature>
<evidence type="ECO:0000256" key="4">
    <source>
        <dbReference type="ARBA" id="ARBA00022833"/>
    </source>
</evidence>
<feature type="compositionally biased region" description="Low complexity" evidence="6">
    <location>
        <begin position="674"/>
        <end position="684"/>
    </location>
</feature>
<feature type="compositionally biased region" description="Polar residues" evidence="6">
    <location>
        <begin position="3117"/>
        <end position="3132"/>
    </location>
</feature>
<feature type="compositionally biased region" description="Polar residues" evidence="6">
    <location>
        <begin position="2306"/>
        <end position="2330"/>
    </location>
</feature>
<organism evidence="8 9">
    <name type="scientific">Littorina saxatilis</name>
    <dbReference type="NCBI Taxonomy" id="31220"/>
    <lineage>
        <taxon>Eukaryota</taxon>
        <taxon>Metazoa</taxon>
        <taxon>Spiralia</taxon>
        <taxon>Lophotrochozoa</taxon>
        <taxon>Mollusca</taxon>
        <taxon>Gastropoda</taxon>
        <taxon>Caenogastropoda</taxon>
        <taxon>Littorinimorpha</taxon>
        <taxon>Littorinoidea</taxon>
        <taxon>Littorinidae</taxon>
        <taxon>Littorina</taxon>
    </lineage>
</organism>
<evidence type="ECO:0000313" key="9">
    <source>
        <dbReference type="Proteomes" id="UP001374579"/>
    </source>
</evidence>
<feature type="compositionally biased region" description="Polar residues" evidence="6">
    <location>
        <begin position="2231"/>
        <end position="2240"/>
    </location>
</feature>
<dbReference type="Gene3D" id="3.30.160.60">
    <property type="entry name" value="Classic Zinc Finger"/>
    <property type="match status" value="2"/>
</dbReference>
<feature type="region of interest" description="Disordered" evidence="6">
    <location>
        <begin position="3658"/>
        <end position="3746"/>
    </location>
</feature>
<feature type="compositionally biased region" description="Basic and acidic residues" evidence="6">
    <location>
        <begin position="3783"/>
        <end position="3800"/>
    </location>
</feature>
<feature type="compositionally biased region" description="Low complexity" evidence="6">
    <location>
        <begin position="1854"/>
        <end position="1869"/>
    </location>
</feature>
<comment type="caution">
    <text evidence="8">The sequence shown here is derived from an EMBL/GenBank/DDBJ whole genome shotgun (WGS) entry which is preliminary data.</text>
</comment>
<feature type="compositionally biased region" description="Polar residues" evidence="6">
    <location>
        <begin position="74"/>
        <end position="89"/>
    </location>
</feature>
<feature type="compositionally biased region" description="Basic and acidic residues" evidence="6">
    <location>
        <begin position="2900"/>
        <end position="2911"/>
    </location>
</feature>
<feature type="compositionally biased region" description="Polar residues" evidence="6">
    <location>
        <begin position="3377"/>
        <end position="3403"/>
    </location>
</feature>
<feature type="region of interest" description="Disordered" evidence="6">
    <location>
        <begin position="1815"/>
        <end position="1869"/>
    </location>
</feature>
<dbReference type="InterPro" id="IPR050688">
    <property type="entry name" value="Zinc_finger/UBP_domain"/>
</dbReference>
<feature type="compositionally biased region" description="Polar residues" evidence="6">
    <location>
        <begin position="3157"/>
        <end position="3178"/>
    </location>
</feature>
<feature type="compositionally biased region" description="Basic and acidic residues" evidence="6">
    <location>
        <begin position="2271"/>
        <end position="2286"/>
    </location>
</feature>
<feature type="compositionally biased region" description="Polar residues" evidence="6">
    <location>
        <begin position="3056"/>
        <end position="3087"/>
    </location>
</feature>
<feature type="region of interest" description="Disordered" evidence="6">
    <location>
        <begin position="3023"/>
        <end position="3431"/>
    </location>
</feature>
<dbReference type="PROSITE" id="PS00028">
    <property type="entry name" value="ZINC_FINGER_C2H2_1"/>
    <property type="match status" value="5"/>
</dbReference>
<keyword evidence="3 5" id="KW-0863">Zinc-finger</keyword>
<feature type="compositionally biased region" description="Low complexity" evidence="6">
    <location>
        <begin position="3700"/>
        <end position="3712"/>
    </location>
</feature>
<feature type="region of interest" description="Disordered" evidence="6">
    <location>
        <begin position="1711"/>
        <end position="1759"/>
    </location>
</feature>
<evidence type="ECO:0000256" key="3">
    <source>
        <dbReference type="ARBA" id="ARBA00022771"/>
    </source>
</evidence>
<protein>
    <recommendedName>
        <fullName evidence="7">C2H2-type domain-containing protein</fullName>
    </recommendedName>
</protein>
<dbReference type="PANTHER" id="PTHR24403">
    <property type="entry name" value="ZINC FINGER PROTEIN"/>
    <property type="match status" value="1"/>
</dbReference>
<feature type="region of interest" description="Disordered" evidence="6">
    <location>
        <begin position="2215"/>
        <end position="2292"/>
    </location>
</feature>
<feature type="region of interest" description="Disordered" evidence="6">
    <location>
        <begin position="3777"/>
        <end position="3800"/>
    </location>
</feature>
<feature type="region of interest" description="Disordered" evidence="6">
    <location>
        <begin position="901"/>
        <end position="934"/>
    </location>
</feature>
<evidence type="ECO:0000256" key="6">
    <source>
        <dbReference type="SAM" id="MobiDB-lite"/>
    </source>
</evidence>
<feature type="region of interest" description="Disordered" evidence="6">
    <location>
        <begin position="1"/>
        <end position="153"/>
    </location>
</feature>
<feature type="compositionally biased region" description="Basic and acidic residues" evidence="6">
    <location>
        <begin position="2519"/>
        <end position="2571"/>
    </location>
</feature>
<evidence type="ECO:0000256" key="2">
    <source>
        <dbReference type="ARBA" id="ARBA00022737"/>
    </source>
</evidence>
<feature type="domain" description="C2H2-type" evidence="7">
    <location>
        <begin position="1141"/>
        <end position="1170"/>
    </location>
</feature>
<dbReference type="GO" id="GO:0005634">
    <property type="term" value="C:nucleus"/>
    <property type="evidence" value="ECO:0007669"/>
    <property type="project" value="TreeGrafter"/>
</dbReference>
<gene>
    <name evidence="8" type="ORF">V1264_014040</name>
</gene>
<feature type="compositionally biased region" description="Low complexity" evidence="6">
    <location>
        <begin position="280"/>
        <end position="298"/>
    </location>
</feature>
<feature type="compositionally biased region" description="Basic and acidic residues" evidence="6">
    <location>
        <begin position="1508"/>
        <end position="1523"/>
    </location>
</feature>
<feature type="compositionally biased region" description="Low complexity" evidence="6">
    <location>
        <begin position="21"/>
        <end position="48"/>
    </location>
</feature>
<dbReference type="PROSITE" id="PS50157">
    <property type="entry name" value="ZINC_FINGER_C2H2_2"/>
    <property type="match status" value="3"/>
</dbReference>
<feature type="region of interest" description="Disordered" evidence="6">
    <location>
        <begin position="1952"/>
        <end position="1992"/>
    </location>
</feature>
<feature type="compositionally biased region" description="Basic residues" evidence="6">
    <location>
        <begin position="104"/>
        <end position="116"/>
    </location>
</feature>
<feature type="region of interest" description="Disordered" evidence="6">
    <location>
        <begin position="2066"/>
        <end position="2090"/>
    </location>
</feature>
<feature type="compositionally biased region" description="Low complexity" evidence="6">
    <location>
        <begin position="1047"/>
        <end position="1076"/>
    </location>
</feature>
<feature type="compositionally biased region" description="Polar residues" evidence="6">
    <location>
        <begin position="1372"/>
        <end position="1381"/>
    </location>
</feature>
<feature type="compositionally biased region" description="Polar residues" evidence="6">
    <location>
        <begin position="1351"/>
        <end position="1362"/>
    </location>
</feature>
<feature type="compositionally biased region" description="Basic and acidic residues" evidence="6">
    <location>
        <begin position="3101"/>
        <end position="3111"/>
    </location>
</feature>
<feature type="compositionally biased region" description="Basic residues" evidence="6">
    <location>
        <begin position="3737"/>
        <end position="3746"/>
    </location>
</feature>
<feature type="compositionally biased region" description="Polar residues" evidence="6">
    <location>
        <begin position="699"/>
        <end position="722"/>
    </location>
</feature>
<feature type="compositionally biased region" description="Low complexity" evidence="6">
    <location>
        <begin position="223"/>
        <end position="240"/>
    </location>
</feature>
<feature type="compositionally biased region" description="Basic and acidic residues" evidence="6">
    <location>
        <begin position="1417"/>
        <end position="1444"/>
    </location>
</feature>
<feature type="domain" description="C2H2-type" evidence="7">
    <location>
        <begin position="1653"/>
        <end position="1681"/>
    </location>
</feature>
<feature type="region of interest" description="Disordered" evidence="6">
    <location>
        <begin position="674"/>
        <end position="723"/>
    </location>
</feature>
<feature type="region of interest" description="Disordered" evidence="6">
    <location>
        <begin position="2977"/>
        <end position="3008"/>
    </location>
</feature>
<dbReference type="GO" id="GO:0008270">
    <property type="term" value="F:zinc ion binding"/>
    <property type="evidence" value="ECO:0007669"/>
    <property type="project" value="UniProtKB-KW"/>
</dbReference>
<sequence>MKKRGDQQATGTEDAPVVIIDSQDVSPPSPCSSPSVQSDASQSLLSQAWPAAEASGAGETQPAAGRKPSDAVTLDSSLSQGSRQSTDSLQPGEAETSAPAAPSSKKKKRRRRRRRNKNQEQEGNEESTQGKKKYRKKNAVTSSPQPGDRVGEGDTVWQQLGACKCAKCGFTTTEETIFQCHICSTRRSTPSASPGACESPGRKTPHATPAPVATLSFAPVARATSSPPASEHSAPEAATSRSPQLPLTPSAQQSSLSDTPCSAAATPGIGPSRQPTTVDSTAASSSRPVSSQSAVSQVIPATQRQGTITYDPSKEQYRCCQCGFVIGKYVDFLEHLMFQMLASPYHCQYCPKSFAERASFHRHCSSEHPNEKKKCKLRQVSVIRGIMDKAKEEAKVGKPATFNFHSGFRSCVRKLVSQKKTAPSSSSSQTLTDIQVTVHSSTAPISTQVAVATSSASCVTVSSASSETLPSNTEVAHSHEAASAIASRGVDASALPPVRGATTVTAQSQLNSVSGNTDRPTSAHHTVVESARVQSPVTSVSDKAACASKSLVQSSSNSKSLHQQNDTAFCATVRPTVEQNSNHEVTDAIKNSSTQEADCQMPVIIACQGNYNHHEEATAVGNQSSGISSNISVPGQLVSVCSGEPLAPIVSLGLGEATNTRTSLVPRPVHASAAVPVSSSPSSHGQGGPVTISILHGSAPSSARQTVSHAPTLPMSQHTPGNTPVRPVGFAQRGQTRVWQFHENLSSTTSQRYRNILPINPSLLNVNLQRVVQERAAALHLQRYSAPRVSQPSVQPQPYSFRGASTLQQPPVQTQNQFIPLVQMIPNSAQSAFVQQMPRQGPANISVHQRHPLVTTLVQHPIMNQGQGVRLELPGNVRVVQGTSAQNLVPGSWQQFRVVSLSSETGPQQPPPPVVTSESTAPTNYSPISPASASPIYTPISPASPVRISLSPVYTPISPASPAKIPLSRVYTPISPANTGRYSPISPANQSVQQHISLTDSSCSQPLDLSVTVSTEQPGAGMTSSSLISVRRLDFEEATSTADEPLTTTTVTSSVGVVSSTSTSASVNSVPASSQVRSETESSVRVKQEKTAIRPHQSSHSSTPSPPLAPSPVTPAPLATPEASQQSVSVEMYFIKYKGSYACIRCGKRFHDNDEFYGHVWSHQHTDGKHCSNCRESESTTPGTSGHNLCTETTRVVERVSGALMDVGMLSRLNDGCREKLSRRLLHTDAGDGTSQVVTASAAEGEATSDVRHNASSLPTCAGDATEQTSREENSDAHRLLAQVTVTNSAPTESGLANEQRGTKDAPSSAANSDLGTRGDGLREDAAKSDTSITQRNVSEALGSDTALPHGSTSNVNTNGEQAENDAHISSGPKSESASKVTESEHCANPTTGSVNNLEPTEECAAKNEEGEEPVQESERSVPETREGSDISSEKHQAVTETDQRNTQGSSESGHAAGASASVQEEEAGVDDAEMAGDKDPSSAELSQNDDAPLSGDESQEFVLSRDSTPDRTDAPIPPRREPPVYDRSEVFFICALCEFSCCTAVDFTMHLNFEHHAEAAFPCYHCNYQGQYTTDLTNHITAHISGDSKIYTCPCAAASTLNCPFRTDSLKSLSNHIQCHPGHAFWCNKCDSEFEDDTELLLHLTSNSMTLYSCSKCPSRFLQKAAIQRHWQAQHGGGLAFRVVKMMLCKERKENSYTLPACPLPLRRLSAEEEASGSRHGSPTQKASVSDQPSNLVDCKASGRSEEQIASAPDQVSEGVGCDTVLQAPSPCRTAVRDPVCFEKGDGSRQDPVQALSTCLPDNEVACSETNLASHPALEGSPSPRPSEDDEASNPGTRLHPSERGTATDEESSSSNVKLSASSSSTTVGNSAALVNVAVANSDSPAVCPCSSQTNVSKKTSPPSIGKERAGKIRQLVSQMKLPAKSVNSCDGEEEQLKVLNLIVCHRKAEHSGDLESIHSQSTVESTEAGRQGTTATNSPAVGTSSNSSLTETVIGNEPELIISLDENGTVQGKAETNGTGLVKTENTGSQGMNQDNAMIVSDGTSPMLPALMETDGFNAPLKEAADEENVSASRDRVPASSDFPGQPEDVMPLKKLLGGDELHDLLLNTLYRERRSESGQQFVCCICEIRFEKRMLIHKHLFGHFNVPFFVCVLCQFGCSSIPEFVIHFGTAHPGEKKTCKSLMVPRSNPLKQLTSDGPLTVEKFGELCRSLRSEESEDSRDTSSQSLPQGDNDSHNNVRGPPVPPREQQENVQDHPFAVAQGGDSAEADDKKRKCEAFDEETKGASLTRQSVSEFETMNLSSNAAGKSAATKQPGTCGVKSSHSSMITHRRNSGQGCSRDINHEEINIAPEQARDEHSRPKLNSKKQNPQGSPARPKPGTYKSVKVGAMTKLKCTACGSMTLSAANMSRHQETCARYINSQCDSEHTHKAESLAKKMRTGSVNNQRDFSESTVFFSSTALERTTFTALDGSAARKSETGVKFEAQAIKRKTSANGQRPGPLSSKLASLKVYKLGAKEKDAAPSKTRTREKEVKPSASAAREKEAQPPETSAEEKEAEPSTSAAREKEAQPSQTSAREKEAQPSTSAAREKEAQPSETSAGEKEAEPSESPAKEKEAQPSKPSTREKEVQPSEPQAREKEADHSESTAKEFKEGEPSETPAREKEAAPLELELEMLPQLCVVKRRMHKETHSGTQGAEAPAKSTQNVDNKSSDEVKFQSGAGVQKDNEQDVEREDSETPNMQSNMCKPKVSTNSQSKEEKQKKVKKHKKCARVIYSSSDDDDSDSKESESLTEVSVSCQLDPPAPEAVTESREAEHIFTCNLCDFCAPECQKHDLEAHLQKKHSHLLQLAKCGHCDFIYNSSKPLHLKNHTKMSHVGMEESKVKPPLEHFYNSKLKENCSPKSDQEERYTSAIKEPAVKRKNTAKRTGPKVGTAEAALVTTEPFLKKSAEALQTRLEAGTPESDSADLRSVNTAMSGVQERETVGPTPAASAPAAQNSLMRTQNTERSVWTALAAPASGLAATELENKTSRSDEDTSQKAILTSSSPGRKMFMQPQNAAHSNGSAAKTQTGSASEPSDVGTTEATLSEPLKGQSVAEPQRTKEPEEKGTVKPCSSAESVSKTSALKPQKSNRPKAGAAETASSFSEPGSKKSVLKPQNTARTEGVTSEAGSVASKSGSKESLLKPQSTHNPTGPKSGTNKPSSVNKHSTTKHRSSTKQRESSRGTEESISQPVSKKRKVSGTTSEVETESAFQSKDSATHKRKREMPKDSVKRSAAKTARLTLRTQLEEGGSDLSDSNDEDFSLEKHSQQSGPKKVKRFAFLDTDDFKNNKKPPGKPQTSRPSGSLDRKTTDTRLGSSSRALDRAGAGSRVTADTAVSQTGASTNTATENPSANSSISTHSVPKASDGHQTGQIQATGTAKNRGGGGANAKKCRFVCVMENCNQRHMEQKKMKAHLIRHIDYRTIPCCCCCMEFMDVSEAKNHHTNKHPDSNYNMTVSRDPQMELKLTKLLRECQQKAQSEAAAVSSTEEAPADTGETTQTVVWKQSIQCRQCHTLHDSISELKKHCEEKHEGKRERMEWVDVKTQGVYDLKGILHRKGPGSLSLVYKHMCAFCSFRAVQKELVTEHKQEAHPDMTWQWTLTLQVALPISQSHSHTKAVKPVSTPLSSSSSSSLPTPAMSPAHNPAVVPQQRSKESEASATTADSSSAKKNPVKNLGPISQGAEGSQSGGSKSGLKVKRLKKRDPKLRKACVVMKDLLNAHNKEELSLVCRSHGVTSIQLDRQDRGSKHKKLLEPAKD</sequence>
<feature type="compositionally biased region" description="Polar residues" evidence="6">
    <location>
        <begin position="1284"/>
        <end position="1297"/>
    </location>
</feature>
<feature type="compositionally biased region" description="Polar residues" evidence="6">
    <location>
        <begin position="1389"/>
        <end position="1399"/>
    </location>
</feature>
<feature type="compositionally biased region" description="Basic residues" evidence="6">
    <location>
        <begin position="2764"/>
        <end position="2773"/>
    </location>
</feature>
<reference evidence="8 9" key="1">
    <citation type="submission" date="2024-02" db="EMBL/GenBank/DDBJ databases">
        <title>Chromosome-scale genome assembly of the rough periwinkle Littorina saxatilis.</title>
        <authorList>
            <person name="De Jode A."/>
            <person name="Faria R."/>
            <person name="Formenti G."/>
            <person name="Sims Y."/>
            <person name="Smith T.P."/>
            <person name="Tracey A."/>
            <person name="Wood J.M.D."/>
            <person name="Zagrodzka Z.B."/>
            <person name="Johannesson K."/>
            <person name="Butlin R.K."/>
            <person name="Leder E.H."/>
        </authorList>
    </citation>
    <scope>NUCLEOTIDE SEQUENCE [LARGE SCALE GENOMIC DNA]</scope>
    <source>
        <strain evidence="8">Snail1</strain>
        <tissue evidence="8">Muscle</tissue>
    </source>
</reference>
<evidence type="ECO:0000259" key="7">
    <source>
        <dbReference type="PROSITE" id="PS50157"/>
    </source>
</evidence>
<feature type="compositionally biased region" description="Basic and acidic residues" evidence="6">
    <location>
        <begin position="1078"/>
        <end position="1092"/>
    </location>
</feature>
<feature type="region of interest" description="Disordered" evidence="6">
    <location>
        <begin position="1240"/>
        <end position="1523"/>
    </location>
</feature>
<dbReference type="GO" id="GO:0010468">
    <property type="term" value="P:regulation of gene expression"/>
    <property type="evidence" value="ECO:0007669"/>
    <property type="project" value="TreeGrafter"/>
</dbReference>